<dbReference type="PANTHER" id="PTHR12228">
    <property type="entry name" value="TRANSCRIPTION INITIATION FACTOR TFIID 55 KD SUBUNIT-RELATED"/>
    <property type="match status" value="1"/>
</dbReference>
<feature type="region of interest" description="Disordered" evidence="7">
    <location>
        <begin position="170"/>
        <end position="193"/>
    </location>
</feature>
<dbReference type="GO" id="GO:0005669">
    <property type="term" value="C:transcription factor TFIID complex"/>
    <property type="evidence" value="ECO:0007669"/>
    <property type="project" value="InterPro"/>
</dbReference>
<keyword evidence="4" id="KW-0804">Transcription</keyword>
<keyword evidence="10" id="KW-1185">Reference proteome</keyword>
<feature type="coiled-coil region" evidence="6">
    <location>
        <begin position="350"/>
        <end position="384"/>
    </location>
</feature>
<dbReference type="Pfam" id="PF04658">
    <property type="entry name" value="TAFII55_N"/>
    <property type="match status" value="2"/>
</dbReference>
<keyword evidence="3" id="KW-0805">Transcription regulation</keyword>
<comment type="caution">
    <text evidence="9">The sequence shown here is derived from an EMBL/GenBank/DDBJ whole genome shotgun (WGS) entry which is preliminary data.</text>
</comment>
<evidence type="ECO:0000259" key="8">
    <source>
        <dbReference type="SMART" id="SM01370"/>
    </source>
</evidence>
<dbReference type="EMBL" id="JAODUP010000125">
    <property type="protein sequence ID" value="KAK2160901.1"/>
    <property type="molecule type" value="Genomic_DNA"/>
</dbReference>
<accession>A0AAD9NAD3</accession>
<evidence type="ECO:0000256" key="7">
    <source>
        <dbReference type="SAM" id="MobiDB-lite"/>
    </source>
</evidence>
<dbReference type="GO" id="GO:0016251">
    <property type="term" value="F:RNA polymerase II general transcription initiation factor activity"/>
    <property type="evidence" value="ECO:0007669"/>
    <property type="project" value="TreeGrafter"/>
</dbReference>
<keyword evidence="5" id="KW-0539">Nucleus</keyword>
<evidence type="ECO:0000256" key="4">
    <source>
        <dbReference type="ARBA" id="ARBA00023163"/>
    </source>
</evidence>
<dbReference type="PANTHER" id="PTHR12228:SF0">
    <property type="entry name" value="TATA-BOX BINDING PROTEIN ASSOCIATED FACTOR 7"/>
    <property type="match status" value="1"/>
</dbReference>
<evidence type="ECO:0000256" key="1">
    <source>
        <dbReference type="ARBA" id="ARBA00004123"/>
    </source>
</evidence>
<gene>
    <name evidence="9" type="ORF">LSH36_125g04000</name>
</gene>
<sequence>MDLSTHKVKSSKSKSLKTSIKFKGLKGLKSISKSITVRSAPSLSGTGNTSTVRKKDEGLYDLEQQFILRLPPGPSMALRRDVQSAAMNLKDRLSIEIQPDMRHGRVTYGGHVFNAKVGPEKMTVLNSTKMNLTDNDNVLVDLPSIIESLKTTDRKTFYKAADISQMLICTMDDDSDSPEEEGPRKKDKEKEKKYQWNHGITPPLKNARKRRFRKTLKKKYQEQPDIEKEVKRLFRMDNEAIDVKWEVVIEEEKKNSSDQTETQVLAQGGVSSMFDIEGMPESSGALGDIGEMDIFGELSSSDEEEEREVNIMDSGDEENTNSMQRVDNMTLALLDLNTDTNVSADGGDGEGELHQRLEELIQQLDEIKAKHKAEEEQLALMSESDPKKYEILSSMLINQG</sequence>
<dbReference type="Proteomes" id="UP001208570">
    <property type="component" value="Unassembled WGS sequence"/>
</dbReference>
<evidence type="ECO:0000313" key="10">
    <source>
        <dbReference type="Proteomes" id="UP001208570"/>
    </source>
</evidence>
<dbReference type="InterPro" id="IPR006751">
    <property type="entry name" value="TAFII55_prot_cons_reg"/>
</dbReference>
<protein>
    <recommendedName>
        <fullName evidence="8">TAFII55 protein conserved region domain-containing protein</fullName>
    </recommendedName>
</protein>
<comment type="subcellular location">
    <subcellularLocation>
        <location evidence="1">Nucleus</location>
    </subcellularLocation>
</comment>
<name>A0AAD9NAD3_9ANNE</name>
<organism evidence="9 10">
    <name type="scientific">Paralvinella palmiformis</name>
    <dbReference type="NCBI Taxonomy" id="53620"/>
    <lineage>
        <taxon>Eukaryota</taxon>
        <taxon>Metazoa</taxon>
        <taxon>Spiralia</taxon>
        <taxon>Lophotrochozoa</taxon>
        <taxon>Annelida</taxon>
        <taxon>Polychaeta</taxon>
        <taxon>Sedentaria</taxon>
        <taxon>Canalipalpata</taxon>
        <taxon>Terebellida</taxon>
        <taxon>Terebelliformia</taxon>
        <taxon>Alvinellidae</taxon>
        <taxon>Paralvinella</taxon>
    </lineage>
</organism>
<dbReference type="GO" id="GO:0051123">
    <property type="term" value="P:RNA polymerase II preinitiation complex assembly"/>
    <property type="evidence" value="ECO:0007669"/>
    <property type="project" value="TreeGrafter"/>
</dbReference>
<feature type="domain" description="TAFII55 protein conserved region" evidence="8">
    <location>
        <begin position="62"/>
        <end position="242"/>
    </location>
</feature>
<evidence type="ECO:0000256" key="5">
    <source>
        <dbReference type="ARBA" id="ARBA00023242"/>
    </source>
</evidence>
<evidence type="ECO:0000256" key="2">
    <source>
        <dbReference type="ARBA" id="ARBA00009368"/>
    </source>
</evidence>
<keyword evidence="6" id="KW-0175">Coiled coil</keyword>
<dbReference type="SMART" id="SM01370">
    <property type="entry name" value="TAFII55_N"/>
    <property type="match status" value="1"/>
</dbReference>
<feature type="compositionally biased region" description="Basic and acidic residues" evidence="7">
    <location>
        <begin position="181"/>
        <end position="193"/>
    </location>
</feature>
<evidence type="ECO:0000256" key="6">
    <source>
        <dbReference type="SAM" id="Coils"/>
    </source>
</evidence>
<proteinExistence type="inferred from homology"/>
<comment type="similarity">
    <text evidence="2">Belongs to the TAF7 family.</text>
</comment>
<reference evidence="9" key="1">
    <citation type="journal article" date="2023" name="Mol. Biol. Evol.">
        <title>Third-Generation Sequencing Reveals the Adaptive Role of the Epigenome in Three Deep-Sea Polychaetes.</title>
        <authorList>
            <person name="Perez M."/>
            <person name="Aroh O."/>
            <person name="Sun Y."/>
            <person name="Lan Y."/>
            <person name="Juniper S.K."/>
            <person name="Young C.R."/>
            <person name="Angers B."/>
            <person name="Qian P.Y."/>
        </authorList>
    </citation>
    <scope>NUCLEOTIDE SEQUENCE</scope>
    <source>
        <strain evidence="9">P08H-3</strain>
    </source>
</reference>
<evidence type="ECO:0000313" key="9">
    <source>
        <dbReference type="EMBL" id="KAK2160901.1"/>
    </source>
</evidence>
<evidence type="ECO:0000256" key="3">
    <source>
        <dbReference type="ARBA" id="ARBA00023015"/>
    </source>
</evidence>
<dbReference type="InterPro" id="IPR037817">
    <property type="entry name" value="TAF7"/>
</dbReference>
<dbReference type="AlphaFoldDB" id="A0AAD9NAD3"/>
<feature type="compositionally biased region" description="Acidic residues" evidence="7">
    <location>
        <begin position="171"/>
        <end position="180"/>
    </location>
</feature>
<dbReference type="CDD" id="cd08047">
    <property type="entry name" value="TAF7"/>
    <property type="match status" value="1"/>
</dbReference>